<dbReference type="GO" id="GO:0005794">
    <property type="term" value="C:Golgi apparatus"/>
    <property type="evidence" value="ECO:0007669"/>
    <property type="project" value="TreeGrafter"/>
</dbReference>
<evidence type="ECO:0000256" key="5">
    <source>
        <dbReference type="ARBA" id="ARBA00023136"/>
    </source>
</evidence>
<feature type="transmembrane region" description="Helical" evidence="11">
    <location>
        <begin position="14"/>
        <end position="33"/>
    </location>
</feature>
<evidence type="ECO:0000256" key="8">
    <source>
        <dbReference type="ARBA" id="ARBA00023315"/>
    </source>
</evidence>
<evidence type="ECO:0000256" key="4">
    <source>
        <dbReference type="ARBA" id="ARBA00022989"/>
    </source>
</evidence>
<gene>
    <name evidence="14" type="ORF">P280DRAFT_485347</name>
</gene>
<feature type="transmembrane region" description="Helical" evidence="11">
    <location>
        <begin position="205"/>
        <end position="227"/>
    </location>
</feature>
<evidence type="ECO:0000256" key="2">
    <source>
        <dbReference type="ARBA" id="ARBA00022679"/>
    </source>
</evidence>
<dbReference type="InterPro" id="IPR039859">
    <property type="entry name" value="PFA4/ZDH16/20/ERF2-like"/>
</dbReference>
<feature type="region of interest" description="Disordered" evidence="12">
    <location>
        <begin position="317"/>
        <end position="350"/>
    </location>
</feature>
<evidence type="ECO:0000256" key="10">
    <source>
        <dbReference type="ARBA" id="ARBA00048048"/>
    </source>
</evidence>
<evidence type="ECO:0000256" key="3">
    <source>
        <dbReference type="ARBA" id="ARBA00022692"/>
    </source>
</evidence>
<reference evidence="14" key="1">
    <citation type="journal article" date="2020" name="Stud. Mycol.">
        <title>101 Dothideomycetes genomes: a test case for predicting lifestyles and emergence of pathogens.</title>
        <authorList>
            <person name="Haridas S."/>
            <person name="Albert R."/>
            <person name="Binder M."/>
            <person name="Bloem J."/>
            <person name="Labutti K."/>
            <person name="Salamov A."/>
            <person name="Andreopoulos B."/>
            <person name="Baker S."/>
            <person name="Barry K."/>
            <person name="Bills G."/>
            <person name="Bluhm B."/>
            <person name="Cannon C."/>
            <person name="Castanera R."/>
            <person name="Culley D."/>
            <person name="Daum C."/>
            <person name="Ezra D."/>
            <person name="Gonzalez J."/>
            <person name="Henrissat B."/>
            <person name="Kuo A."/>
            <person name="Liang C."/>
            <person name="Lipzen A."/>
            <person name="Lutzoni F."/>
            <person name="Magnuson J."/>
            <person name="Mondo S."/>
            <person name="Nolan M."/>
            <person name="Ohm R."/>
            <person name="Pangilinan J."/>
            <person name="Park H.-J."/>
            <person name="Ramirez L."/>
            <person name="Alfaro M."/>
            <person name="Sun H."/>
            <person name="Tritt A."/>
            <person name="Yoshinaga Y."/>
            <person name="Zwiers L.-H."/>
            <person name="Turgeon B."/>
            <person name="Goodwin S."/>
            <person name="Spatafora J."/>
            <person name="Crous P."/>
            <person name="Grigoriev I."/>
        </authorList>
    </citation>
    <scope>NUCLEOTIDE SEQUENCE</scope>
    <source>
        <strain evidence="14">CBS 473.64</strain>
    </source>
</reference>
<keyword evidence="2 11" id="KW-0808">Transferase</keyword>
<evidence type="ECO:0000313" key="14">
    <source>
        <dbReference type="EMBL" id="KAF2634565.1"/>
    </source>
</evidence>
<feature type="transmembrane region" description="Helical" evidence="11">
    <location>
        <begin position="171"/>
        <end position="193"/>
    </location>
</feature>
<dbReference type="PANTHER" id="PTHR22883:SF23">
    <property type="entry name" value="PALMITOYLTRANSFERASE ZDHHC6"/>
    <property type="match status" value="1"/>
</dbReference>
<evidence type="ECO:0000256" key="12">
    <source>
        <dbReference type="SAM" id="MobiDB-lite"/>
    </source>
</evidence>
<evidence type="ECO:0000313" key="15">
    <source>
        <dbReference type="Proteomes" id="UP000799753"/>
    </source>
</evidence>
<comment type="domain">
    <text evidence="11">The DHHC domain is required for palmitoyltransferase activity.</text>
</comment>
<feature type="domain" description="Palmitoyltransferase DHHC" evidence="13">
    <location>
        <begin position="123"/>
        <end position="224"/>
    </location>
</feature>
<evidence type="ECO:0000256" key="7">
    <source>
        <dbReference type="ARBA" id="ARBA00023288"/>
    </source>
</evidence>
<keyword evidence="5 11" id="KW-0472">Membrane</keyword>
<comment type="catalytic activity">
    <reaction evidence="10 11">
        <text>L-cysteinyl-[protein] + hexadecanoyl-CoA = S-hexadecanoyl-L-cysteinyl-[protein] + CoA</text>
        <dbReference type="Rhea" id="RHEA:36683"/>
        <dbReference type="Rhea" id="RHEA-COMP:10131"/>
        <dbReference type="Rhea" id="RHEA-COMP:11032"/>
        <dbReference type="ChEBI" id="CHEBI:29950"/>
        <dbReference type="ChEBI" id="CHEBI:57287"/>
        <dbReference type="ChEBI" id="CHEBI:57379"/>
        <dbReference type="ChEBI" id="CHEBI:74151"/>
        <dbReference type="EC" id="2.3.1.225"/>
    </reaction>
</comment>
<organism evidence="14 15">
    <name type="scientific">Massarina eburnea CBS 473.64</name>
    <dbReference type="NCBI Taxonomy" id="1395130"/>
    <lineage>
        <taxon>Eukaryota</taxon>
        <taxon>Fungi</taxon>
        <taxon>Dikarya</taxon>
        <taxon>Ascomycota</taxon>
        <taxon>Pezizomycotina</taxon>
        <taxon>Dothideomycetes</taxon>
        <taxon>Pleosporomycetidae</taxon>
        <taxon>Pleosporales</taxon>
        <taxon>Massarineae</taxon>
        <taxon>Massarinaceae</taxon>
        <taxon>Massarina</taxon>
    </lineage>
</organism>
<dbReference type="GO" id="GO:0019706">
    <property type="term" value="F:protein-cysteine S-palmitoyltransferase activity"/>
    <property type="evidence" value="ECO:0007669"/>
    <property type="project" value="UniProtKB-EC"/>
</dbReference>
<keyword evidence="6" id="KW-0564">Palmitate</keyword>
<proteinExistence type="inferred from homology"/>
<keyword evidence="4 11" id="KW-1133">Transmembrane helix</keyword>
<dbReference type="GO" id="GO:0016020">
    <property type="term" value="C:membrane"/>
    <property type="evidence" value="ECO:0007669"/>
    <property type="project" value="UniProtKB-SubCell"/>
</dbReference>
<dbReference type="InterPro" id="IPR001594">
    <property type="entry name" value="Palmitoyltrfase_DHHC"/>
</dbReference>
<dbReference type="AlphaFoldDB" id="A0A6A6RHH4"/>
<keyword evidence="3 11" id="KW-0812">Transmembrane</keyword>
<keyword evidence="15" id="KW-1185">Reference proteome</keyword>
<evidence type="ECO:0000256" key="6">
    <source>
        <dbReference type="ARBA" id="ARBA00023139"/>
    </source>
</evidence>
<dbReference type="OrthoDB" id="3777395at2759"/>
<dbReference type="GO" id="GO:0005783">
    <property type="term" value="C:endoplasmic reticulum"/>
    <property type="evidence" value="ECO:0007669"/>
    <property type="project" value="TreeGrafter"/>
</dbReference>
<sequence>MAGWFLKTLKFLELWGLPFLLVVQAFLPPALIFGRLLPHLLSKTYHVADGDDEHWVNEVPPEDRRHGVTAAILISVFFAVTFLLWVPAVVYALWSWHVTARFRPLDNPPRVADTMQVQKAGDKKRRFCGLCNVTKGDRTYHSKQLGRCIPFHDHVCLWWAGGVWLENVKAYLVFVVFLTLYQVYCTVVAIWVLSIPDNRNSNPHIALGVLSGAMAIYSFLIAMRYWFSLVACNALEFDTLAPERYIWVNGRTYTWHTKRMEESPWNLGWSKNFRLIIGPWWSLPFFWTTTPLMHAAGQSPLRDGLLLPPIPLQNLAPSRRDEARSTGSDVGVDARRRSTLTPRHSSSRSD</sequence>
<dbReference type="Pfam" id="PF01529">
    <property type="entry name" value="DHHC"/>
    <property type="match status" value="1"/>
</dbReference>
<keyword evidence="8 11" id="KW-0012">Acyltransferase</keyword>
<dbReference type="PANTHER" id="PTHR22883">
    <property type="entry name" value="ZINC FINGER DHHC DOMAIN CONTAINING PROTEIN"/>
    <property type="match status" value="1"/>
</dbReference>
<name>A0A6A6RHH4_9PLEO</name>
<evidence type="ECO:0000259" key="13">
    <source>
        <dbReference type="Pfam" id="PF01529"/>
    </source>
</evidence>
<keyword evidence="7" id="KW-0449">Lipoprotein</keyword>
<evidence type="ECO:0000256" key="11">
    <source>
        <dbReference type="RuleBase" id="RU079119"/>
    </source>
</evidence>
<dbReference type="EMBL" id="MU006819">
    <property type="protein sequence ID" value="KAF2634565.1"/>
    <property type="molecule type" value="Genomic_DNA"/>
</dbReference>
<dbReference type="GO" id="GO:0006612">
    <property type="term" value="P:protein targeting to membrane"/>
    <property type="evidence" value="ECO:0007669"/>
    <property type="project" value="TreeGrafter"/>
</dbReference>
<comment type="similarity">
    <text evidence="9">Belongs to the DHHC palmitoyltransferase family. PFA5 subfamily.</text>
</comment>
<dbReference type="Proteomes" id="UP000799753">
    <property type="component" value="Unassembled WGS sequence"/>
</dbReference>
<protein>
    <recommendedName>
        <fullName evidence="11">Palmitoyltransferase</fullName>
        <ecNumber evidence="11">2.3.1.225</ecNumber>
    </recommendedName>
</protein>
<dbReference type="EC" id="2.3.1.225" evidence="11"/>
<feature type="transmembrane region" description="Helical" evidence="11">
    <location>
        <begin position="70"/>
        <end position="94"/>
    </location>
</feature>
<comment type="subcellular location">
    <subcellularLocation>
        <location evidence="1">Membrane</location>
        <topology evidence="1">Multi-pass membrane protein</topology>
    </subcellularLocation>
</comment>
<accession>A0A6A6RHH4</accession>
<evidence type="ECO:0000256" key="1">
    <source>
        <dbReference type="ARBA" id="ARBA00004141"/>
    </source>
</evidence>
<dbReference type="PROSITE" id="PS50216">
    <property type="entry name" value="DHHC"/>
    <property type="match status" value="1"/>
</dbReference>
<evidence type="ECO:0000256" key="9">
    <source>
        <dbReference type="ARBA" id="ARBA00038298"/>
    </source>
</evidence>